<reference evidence="4 5" key="1">
    <citation type="submission" date="2020-08" db="EMBL/GenBank/DDBJ databases">
        <title>Plant Genome Project.</title>
        <authorList>
            <person name="Zhang R.-G."/>
        </authorList>
    </citation>
    <scope>NUCLEOTIDE SEQUENCE [LARGE SCALE GENOMIC DNA]</scope>
    <source>
        <tissue evidence="4">Rhizome</tissue>
    </source>
</reference>
<feature type="region of interest" description="Disordered" evidence="3">
    <location>
        <begin position="35"/>
        <end position="70"/>
    </location>
</feature>
<keyword evidence="5" id="KW-1185">Reference proteome</keyword>
<dbReference type="InterPro" id="IPR046848">
    <property type="entry name" value="E_motif"/>
</dbReference>
<dbReference type="InterPro" id="IPR046960">
    <property type="entry name" value="PPR_At4g14850-like_plant"/>
</dbReference>
<dbReference type="GO" id="GO:0009451">
    <property type="term" value="P:RNA modification"/>
    <property type="evidence" value="ECO:0007669"/>
    <property type="project" value="InterPro"/>
</dbReference>
<dbReference type="Pfam" id="PF13041">
    <property type="entry name" value="PPR_2"/>
    <property type="match status" value="1"/>
</dbReference>
<dbReference type="GO" id="GO:0003723">
    <property type="term" value="F:RNA binding"/>
    <property type="evidence" value="ECO:0007669"/>
    <property type="project" value="InterPro"/>
</dbReference>
<feature type="repeat" description="PPR" evidence="2">
    <location>
        <begin position="438"/>
        <end position="472"/>
    </location>
</feature>
<keyword evidence="1" id="KW-0677">Repeat</keyword>
<dbReference type="Pfam" id="PF20431">
    <property type="entry name" value="E_motif"/>
    <property type="match status" value="1"/>
</dbReference>
<evidence type="ECO:0000256" key="1">
    <source>
        <dbReference type="ARBA" id="ARBA00022737"/>
    </source>
</evidence>
<dbReference type="EMBL" id="JACMSC010000006">
    <property type="protein sequence ID" value="KAG6517518.1"/>
    <property type="molecule type" value="Genomic_DNA"/>
</dbReference>
<dbReference type="SUPFAM" id="SSF48452">
    <property type="entry name" value="TPR-like"/>
    <property type="match status" value="1"/>
</dbReference>
<organism evidence="4 5">
    <name type="scientific">Zingiber officinale</name>
    <name type="common">Ginger</name>
    <name type="synonym">Amomum zingiber</name>
    <dbReference type="NCBI Taxonomy" id="94328"/>
    <lineage>
        <taxon>Eukaryota</taxon>
        <taxon>Viridiplantae</taxon>
        <taxon>Streptophyta</taxon>
        <taxon>Embryophyta</taxon>
        <taxon>Tracheophyta</taxon>
        <taxon>Spermatophyta</taxon>
        <taxon>Magnoliopsida</taxon>
        <taxon>Liliopsida</taxon>
        <taxon>Zingiberales</taxon>
        <taxon>Zingiberaceae</taxon>
        <taxon>Zingiber</taxon>
    </lineage>
</organism>
<feature type="repeat" description="PPR" evidence="2">
    <location>
        <begin position="303"/>
        <end position="337"/>
    </location>
</feature>
<evidence type="ECO:0000256" key="2">
    <source>
        <dbReference type="PROSITE-ProRule" id="PRU00708"/>
    </source>
</evidence>
<gene>
    <name evidence="4" type="ORF">ZIOFF_020910</name>
</gene>
<feature type="compositionally biased region" description="Low complexity" evidence="3">
    <location>
        <begin position="47"/>
        <end position="57"/>
    </location>
</feature>
<dbReference type="FunFam" id="1.25.40.10:FF:000927">
    <property type="entry name" value="Pentatricopeptide repeat-containing protein"/>
    <property type="match status" value="1"/>
</dbReference>
<evidence type="ECO:0000256" key="3">
    <source>
        <dbReference type="SAM" id="MobiDB-lite"/>
    </source>
</evidence>
<evidence type="ECO:0008006" key="6">
    <source>
        <dbReference type="Google" id="ProtNLM"/>
    </source>
</evidence>
<accession>A0A8J5LJA1</accession>
<dbReference type="PANTHER" id="PTHR47926:SF485">
    <property type="entry name" value="REPEAT-LIKE SUPERFAMILY PROTEIN, PUTATIVE-RELATED"/>
    <property type="match status" value="1"/>
</dbReference>
<name>A0A8J5LJA1_ZINOF</name>
<dbReference type="PROSITE" id="PS51375">
    <property type="entry name" value="PPR"/>
    <property type="match status" value="4"/>
</dbReference>
<dbReference type="PANTHER" id="PTHR47926">
    <property type="entry name" value="PENTATRICOPEPTIDE REPEAT-CONTAINING PROTEIN"/>
    <property type="match status" value="1"/>
</dbReference>
<dbReference type="Gene3D" id="1.25.40.10">
    <property type="entry name" value="Tetratricopeptide repeat domain"/>
    <property type="match status" value="5"/>
</dbReference>
<dbReference type="InterPro" id="IPR002885">
    <property type="entry name" value="PPR_rpt"/>
</dbReference>
<comment type="caution">
    <text evidence="4">The sequence shown here is derived from an EMBL/GenBank/DDBJ whole genome shotgun (WGS) entry which is preliminary data.</text>
</comment>
<dbReference type="InterPro" id="IPR011990">
    <property type="entry name" value="TPR-like_helical_dom_sf"/>
</dbReference>
<feature type="repeat" description="PPR" evidence="2">
    <location>
        <begin position="241"/>
        <end position="275"/>
    </location>
</feature>
<sequence length="650" mass="71852">MAVKPKTAARPSSRYLDHLLLSLRNRSRLPARIWPDDDRHHLPQPPSSSVAAAAAAPDIPVGDDSHPPPPLKLSHPLLRALEASGPASTPRFSQTLARIVISGLSRHRLAAGRVVKPLCASPSSIPLAVALFSGVDDPDAFLSNIILRAYINFDQPHQALDFFRRYALPSSVPPNHFTFPLLAKLLAELGLAREGSCIHALASRLGFEFDLYVRNSFIHMYSSLGDVDSARKLFDLGFDSDIVTWNSMIDGYIKNGMVDSARSLFDHMPETDLVTWNVMIAGHTGVGEMDAADHLFVKMPERDSVTWNTLLDGYARKGEIAAARQLFDKMPIKNLVSWNIMLALCSRIKDYRECLKLFDSMIAIEDAKPDNATLVSVLTACAHLGDLVRGKWIHSLITDRSETIRPDVLLSTALVNMYSKCGDMSSATEVFDSMEERSVATWNSMIIGYGLHGNGEKALELFIEMEKAGQDLNETTFVCILSACAHGGMIMEGWWCFDRMVRIYKIQPRPDHFGCMLDLLGRAGFLSVSKKLVDGLPIEPVPALLGALMSACRTHCNWQLGEIIGKKLIEMKSQEIGPYVLLSNIYAAQGKWDDVAKLREMMNKNSFQNGVGFSLVSSVLENNGSVGKRNMILSMLCEMGSSIKMSLYNH</sequence>
<dbReference type="Pfam" id="PF01535">
    <property type="entry name" value="PPR"/>
    <property type="match status" value="3"/>
</dbReference>
<protein>
    <recommendedName>
        <fullName evidence="6">Chlororespiratory reduction 4</fullName>
    </recommendedName>
</protein>
<evidence type="ECO:0000313" key="5">
    <source>
        <dbReference type="Proteomes" id="UP000734854"/>
    </source>
</evidence>
<dbReference type="Proteomes" id="UP000734854">
    <property type="component" value="Unassembled WGS sequence"/>
</dbReference>
<feature type="repeat" description="PPR" evidence="2">
    <location>
        <begin position="407"/>
        <end position="437"/>
    </location>
</feature>
<dbReference type="Pfam" id="PF12854">
    <property type="entry name" value="PPR_1"/>
    <property type="match status" value="1"/>
</dbReference>
<evidence type="ECO:0000313" key="4">
    <source>
        <dbReference type="EMBL" id="KAG6517518.1"/>
    </source>
</evidence>
<dbReference type="NCBIfam" id="TIGR00756">
    <property type="entry name" value="PPR"/>
    <property type="match status" value="6"/>
</dbReference>
<proteinExistence type="predicted"/>
<dbReference type="AlphaFoldDB" id="A0A8J5LJA1"/>